<evidence type="ECO:0000313" key="2">
    <source>
        <dbReference type="Proteomes" id="UP000307217"/>
    </source>
</evidence>
<dbReference type="AlphaFoldDB" id="A0A5S3VAD2"/>
<comment type="caution">
    <text evidence="1">The sequence shown here is derived from an EMBL/GenBank/DDBJ whole genome shotgun (WGS) entry which is preliminary data.</text>
</comment>
<evidence type="ECO:0000313" key="1">
    <source>
        <dbReference type="EMBL" id="TMO68377.1"/>
    </source>
</evidence>
<organism evidence="1 2">
    <name type="scientific">Pseudoalteromonas aurantia</name>
    <dbReference type="NCBI Taxonomy" id="43654"/>
    <lineage>
        <taxon>Bacteria</taxon>
        <taxon>Pseudomonadati</taxon>
        <taxon>Pseudomonadota</taxon>
        <taxon>Gammaproteobacteria</taxon>
        <taxon>Alteromonadales</taxon>
        <taxon>Pseudoalteromonadaceae</taxon>
        <taxon>Pseudoalteromonas</taxon>
    </lineage>
</organism>
<dbReference type="PANTHER" id="PTHR10285">
    <property type="entry name" value="URIDINE KINASE"/>
    <property type="match status" value="1"/>
</dbReference>
<dbReference type="SUPFAM" id="SSF52540">
    <property type="entry name" value="P-loop containing nucleoside triphosphate hydrolases"/>
    <property type="match status" value="1"/>
</dbReference>
<reference evidence="2" key="2">
    <citation type="submission" date="2019-06" db="EMBL/GenBank/DDBJ databases">
        <title>Co-occurence of chitin degradation, pigmentation and bioactivity in marine Pseudoalteromonas.</title>
        <authorList>
            <person name="Sonnenschein E.C."/>
            <person name="Bech P.K."/>
        </authorList>
    </citation>
    <scope>NUCLEOTIDE SEQUENCE [LARGE SCALE GENOMIC DNA]</scope>
    <source>
        <strain evidence="2">S3790</strain>
    </source>
</reference>
<dbReference type="InterPro" id="IPR027417">
    <property type="entry name" value="P-loop_NTPase"/>
</dbReference>
<gene>
    <name evidence="1" type="ORF">CWC19_09935</name>
</gene>
<dbReference type="Proteomes" id="UP000307217">
    <property type="component" value="Unassembled WGS sequence"/>
</dbReference>
<reference evidence="1 2" key="1">
    <citation type="submission" date="2018-01" db="EMBL/GenBank/DDBJ databases">
        <authorList>
            <person name="Paulsen S."/>
            <person name="Gram L.K."/>
        </authorList>
    </citation>
    <scope>NUCLEOTIDE SEQUENCE [LARGE SCALE GENOMIC DNA]</scope>
    <source>
        <strain evidence="1 2">S3790</strain>
    </source>
</reference>
<dbReference type="GO" id="GO:0016301">
    <property type="term" value="F:kinase activity"/>
    <property type="evidence" value="ECO:0007669"/>
    <property type="project" value="UniProtKB-KW"/>
</dbReference>
<keyword evidence="1" id="KW-0808">Transferase</keyword>
<keyword evidence="1" id="KW-0418">Kinase</keyword>
<proteinExistence type="predicted"/>
<dbReference type="OrthoDB" id="455474at2"/>
<dbReference type="Gene3D" id="3.40.50.300">
    <property type="entry name" value="P-loop containing nucleotide triphosphate hydrolases"/>
    <property type="match status" value="1"/>
</dbReference>
<sequence>MAPWQSSFIKTYTLTDSYLSDAEPIVQWVKAEYTNMMGLPFCLGLNGAQGSGKSTLAAYLAAALGNDGLSVAVVSLDDFYLSPQERQMLATNQHPLLKTRGVPGTHSILQAVDVVESFKAQRQFILPRFDKSQDKPLQSQFWQKVETPPDILIFEGWCIGLKPEPNVRLQSPVNSLEAKHDSSGTYRQYVNTCLAQDYQQLFSLLDRLIYLDVHTFERVYQWRLQQERQLKMRLGEGMNDHEVAEFIQYFERLTEWGLTSLPKQSDLTIFVNEAHRFVIE</sequence>
<accession>A0A5S3VAD2</accession>
<name>A0A5S3VAD2_9GAMM</name>
<dbReference type="EMBL" id="PNBX01000039">
    <property type="protein sequence ID" value="TMO68377.1"/>
    <property type="molecule type" value="Genomic_DNA"/>
</dbReference>
<protein>
    <submittedName>
        <fullName evidence="1">Kinase</fullName>
    </submittedName>
</protein>